<name>A0A380BH31_9GAMM</name>
<keyword evidence="1" id="KW-0812">Transmembrane</keyword>
<gene>
    <name evidence="2" type="ORF">NCTC10738_03263</name>
</gene>
<keyword evidence="3" id="KW-1185">Reference proteome</keyword>
<evidence type="ECO:0000313" key="2">
    <source>
        <dbReference type="EMBL" id="SUJ00980.1"/>
    </source>
</evidence>
<proteinExistence type="predicted"/>
<dbReference type="RefSeq" id="WP_186297149.1">
    <property type="nucleotide sequence ID" value="NZ_JADZGX010000031.1"/>
</dbReference>
<dbReference type="AlphaFoldDB" id="A0A380BH31"/>
<sequence length="55" mass="6158">MSRFFACSFGLFAPAVLAHSGHGGVGLFHHFPQFMPLLLLLVCLCGGYLWLKRRH</sequence>
<organism evidence="2 3">
    <name type="scientific">Shewanella algae</name>
    <dbReference type="NCBI Taxonomy" id="38313"/>
    <lineage>
        <taxon>Bacteria</taxon>
        <taxon>Pseudomonadati</taxon>
        <taxon>Pseudomonadota</taxon>
        <taxon>Gammaproteobacteria</taxon>
        <taxon>Alteromonadales</taxon>
        <taxon>Shewanellaceae</taxon>
        <taxon>Shewanella</taxon>
    </lineage>
</organism>
<dbReference type="Proteomes" id="UP000254069">
    <property type="component" value="Unassembled WGS sequence"/>
</dbReference>
<keyword evidence="1" id="KW-0472">Membrane</keyword>
<evidence type="ECO:0000313" key="3">
    <source>
        <dbReference type="Proteomes" id="UP000254069"/>
    </source>
</evidence>
<protein>
    <submittedName>
        <fullName evidence="2">Uncharacterized protein</fullName>
    </submittedName>
</protein>
<reference evidence="2 3" key="1">
    <citation type="submission" date="2018-06" db="EMBL/GenBank/DDBJ databases">
        <authorList>
            <consortium name="Pathogen Informatics"/>
            <person name="Doyle S."/>
        </authorList>
    </citation>
    <scope>NUCLEOTIDE SEQUENCE [LARGE SCALE GENOMIC DNA]</scope>
    <source>
        <strain evidence="2 3">NCTC10738</strain>
    </source>
</reference>
<dbReference type="EMBL" id="UGYO01000002">
    <property type="protein sequence ID" value="SUJ00980.1"/>
    <property type="molecule type" value="Genomic_DNA"/>
</dbReference>
<accession>A0A380BH31</accession>
<feature type="transmembrane region" description="Helical" evidence="1">
    <location>
        <begin position="34"/>
        <end position="51"/>
    </location>
</feature>
<evidence type="ECO:0000256" key="1">
    <source>
        <dbReference type="SAM" id="Phobius"/>
    </source>
</evidence>
<keyword evidence="1" id="KW-1133">Transmembrane helix</keyword>